<accession>Q0FIA1</accession>
<organism evidence="1 2">
    <name type="scientific">Salipiger bermudensis (strain DSM 26914 / JCM 13377 / KCTC 12554 / HTCC2601)</name>
    <name type="common">Pelagibaca bermudensis</name>
    <dbReference type="NCBI Taxonomy" id="314265"/>
    <lineage>
        <taxon>Bacteria</taxon>
        <taxon>Pseudomonadati</taxon>
        <taxon>Pseudomonadota</taxon>
        <taxon>Alphaproteobacteria</taxon>
        <taxon>Rhodobacterales</taxon>
        <taxon>Roseobacteraceae</taxon>
        <taxon>Salipiger</taxon>
    </lineage>
</organism>
<dbReference type="Proteomes" id="UP000006230">
    <property type="component" value="Unassembled WGS sequence"/>
</dbReference>
<gene>
    <name evidence="1" type="ORF">R2601_23890</name>
</gene>
<protein>
    <submittedName>
        <fullName evidence="1">Uncharacterized protein</fullName>
    </submittedName>
</protein>
<name>Q0FIA1_SALBH</name>
<evidence type="ECO:0000313" key="2">
    <source>
        <dbReference type="Proteomes" id="UP000006230"/>
    </source>
</evidence>
<proteinExistence type="predicted"/>
<comment type="caution">
    <text evidence="1">The sequence shown here is derived from an EMBL/GenBank/DDBJ whole genome shotgun (WGS) entry which is preliminary data.</text>
</comment>
<dbReference type="eggNOG" id="ENOG5033DMD">
    <property type="taxonomic scope" value="Bacteria"/>
</dbReference>
<sequence length="96" mass="10645">MTIFSAMPDFGGRGEKYPCNMGYQYPITASMEQLIADVEAYAASVDRKPQAVLRDAIGAGWKEWESWKAGKSSPTMARVDRLRDYMAGHPPQEDAA</sequence>
<dbReference type="STRING" id="314265.R2601_23890"/>
<dbReference type="EMBL" id="AATQ01000061">
    <property type="protein sequence ID" value="EAU43915.1"/>
    <property type="molecule type" value="Genomic_DNA"/>
</dbReference>
<dbReference type="AlphaFoldDB" id="Q0FIA1"/>
<keyword evidence="2" id="KW-1185">Reference proteome</keyword>
<evidence type="ECO:0000313" key="1">
    <source>
        <dbReference type="EMBL" id="EAU43915.1"/>
    </source>
</evidence>
<dbReference type="HOGENOM" id="CLU_183758_0_0_5"/>
<reference evidence="1 2" key="1">
    <citation type="journal article" date="2010" name="J. Bacteriol.">
        <title>Genome sequences of Pelagibaca bermudensis HTCC2601T and Maritimibacter alkaliphilus HTCC2654T, the type strains of two marine Roseobacter genera.</title>
        <authorList>
            <person name="Thrash J.C."/>
            <person name="Cho J.C."/>
            <person name="Ferriera S."/>
            <person name="Johnson J."/>
            <person name="Vergin K.L."/>
            <person name="Giovannoni S.J."/>
        </authorList>
    </citation>
    <scope>NUCLEOTIDE SEQUENCE [LARGE SCALE GENOMIC DNA]</scope>
    <source>
        <strain evidence="2">DSM 26914 / JCM 13377 / KCTC 12554 / HTCC2601</strain>
    </source>
</reference>